<dbReference type="InterPro" id="IPR036047">
    <property type="entry name" value="F-box-like_dom_sf"/>
</dbReference>
<dbReference type="InterPro" id="IPR001810">
    <property type="entry name" value="F-box_dom"/>
</dbReference>
<proteinExistence type="predicted"/>
<organism evidence="3 4">
    <name type="scientific">Akanthomyces muscarius</name>
    <name type="common">Entomopathogenic fungus</name>
    <name type="synonym">Lecanicillium muscarium</name>
    <dbReference type="NCBI Taxonomy" id="2231603"/>
    <lineage>
        <taxon>Eukaryota</taxon>
        <taxon>Fungi</taxon>
        <taxon>Dikarya</taxon>
        <taxon>Ascomycota</taxon>
        <taxon>Pezizomycotina</taxon>
        <taxon>Sordariomycetes</taxon>
        <taxon>Hypocreomycetidae</taxon>
        <taxon>Hypocreales</taxon>
        <taxon>Cordycipitaceae</taxon>
        <taxon>Akanthomyces</taxon>
    </lineage>
</organism>
<dbReference type="Proteomes" id="UP001144673">
    <property type="component" value="Chromosome 1"/>
</dbReference>
<comment type="caution">
    <text evidence="3">The sequence shown here is derived from an EMBL/GenBank/DDBJ whole genome shotgun (WGS) entry which is preliminary data.</text>
</comment>
<evidence type="ECO:0000313" key="3">
    <source>
        <dbReference type="EMBL" id="KAJ4165619.1"/>
    </source>
</evidence>
<keyword evidence="4" id="KW-1185">Reference proteome</keyword>
<protein>
    <recommendedName>
        <fullName evidence="2">F-box domain-containing protein</fullName>
    </recommendedName>
</protein>
<name>A0A9W8QSE6_AKAMU</name>
<feature type="domain" description="F-box" evidence="2">
    <location>
        <begin position="85"/>
        <end position="119"/>
    </location>
</feature>
<evidence type="ECO:0000256" key="1">
    <source>
        <dbReference type="SAM" id="MobiDB-lite"/>
    </source>
</evidence>
<feature type="region of interest" description="Disordered" evidence="1">
    <location>
        <begin position="51"/>
        <end position="81"/>
    </location>
</feature>
<dbReference type="SUPFAM" id="SSF81383">
    <property type="entry name" value="F-box domain"/>
    <property type="match status" value="1"/>
</dbReference>
<reference evidence="3" key="1">
    <citation type="journal article" date="2023" name="Access Microbiol">
        <title>De-novo genome assembly for Akanthomyces muscarius, a biocontrol agent of insect agricultural pests.</title>
        <authorList>
            <person name="Erdos Z."/>
            <person name="Studholme D.J."/>
            <person name="Raymond B."/>
            <person name="Sharma M."/>
        </authorList>
    </citation>
    <scope>NUCLEOTIDE SEQUENCE</scope>
    <source>
        <strain evidence="3">Ve6</strain>
    </source>
</reference>
<dbReference type="Pfam" id="PF00646">
    <property type="entry name" value="F-box"/>
    <property type="match status" value="1"/>
</dbReference>
<feature type="compositionally biased region" description="Polar residues" evidence="1">
    <location>
        <begin position="67"/>
        <end position="81"/>
    </location>
</feature>
<evidence type="ECO:0000259" key="2">
    <source>
        <dbReference type="Pfam" id="PF00646"/>
    </source>
</evidence>
<evidence type="ECO:0000313" key="4">
    <source>
        <dbReference type="Proteomes" id="UP001144673"/>
    </source>
</evidence>
<dbReference type="EMBL" id="JAJHUN010000001">
    <property type="protein sequence ID" value="KAJ4165619.1"/>
    <property type="molecule type" value="Genomic_DNA"/>
</dbReference>
<dbReference type="GeneID" id="80894402"/>
<sequence>MHFRLLLFVICNYPSNYKYQFHASLVTTNAFANMAPKSLVKLIMETVRIHNRSRPSSAGTEPALSKSGGSEPTGSEINISPNSRLNMPVEVILKLTDFLPHRDRVLLSLTCTGMRAAVNFHPDSHATDSRERCIEYLFCLARDLPHC</sequence>
<dbReference type="RefSeq" id="XP_056060534.1">
    <property type="nucleotide sequence ID" value="XM_056192301.1"/>
</dbReference>
<dbReference type="KEGG" id="amus:LMH87_007243"/>
<dbReference type="AlphaFoldDB" id="A0A9W8QSE6"/>
<accession>A0A9W8QSE6</accession>
<gene>
    <name evidence="3" type="ORF">LMH87_007243</name>
</gene>